<protein>
    <submittedName>
        <fullName evidence="2">Zinc ribbon domain-containing protein</fullName>
    </submittedName>
</protein>
<dbReference type="EMBL" id="CP046565">
    <property type="protein sequence ID" value="QJD29218.1"/>
    <property type="molecule type" value="Genomic_DNA"/>
</dbReference>
<dbReference type="Proteomes" id="UP000503004">
    <property type="component" value="Chromosome"/>
</dbReference>
<name>A0A858Q5T1_9GAMM</name>
<dbReference type="Pfam" id="PF09723">
    <property type="entry name" value="Zn_ribbon_8"/>
    <property type="match status" value="1"/>
</dbReference>
<sequence>MPLYDFHCRDCGQMSELLIKLSDTPVCPHCGGSNMEKQVVQIAPHLKTPGILQSARAQAAKEGHFSNYKPSERPRLK</sequence>
<accession>A0A858Q5T1</accession>
<dbReference type="InterPro" id="IPR013429">
    <property type="entry name" value="Regulatory_FmdB_Zinc_ribbon"/>
</dbReference>
<proteinExistence type="predicted"/>
<dbReference type="NCBIfam" id="TIGR02605">
    <property type="entry name" value="CxxC_CxxC_SSSS"/>
    <property type="match status" value="1"/>
</dbReference>
<keyword evidence="3" id="KW-1185">Reference proteome</keyword>
<gene>
    <name evidence="2" type="ORF">GNH96_04035</name>
</gene>
<dbReference type="AlphaFoldDB" id="A0A858Q5T1"/>
<feature type="domain" description="Putative regulatory protein FmdB zinc ribbon" evidence="1">
    <location>
        <begin position="1"/>
        <end position="40"/>
    </location>
</feature>
<dbReference type="KEGG" id="metu:GNH96_04035"/>
<evidence type="ECO:0000259" key="1">
    <source>
        <dbReference type="SMART" id="SM00834"/>
    </source>
</evidence>
<evidence type="ECO:0000313" key="2">
    <source>
        <dbReference type="EMBL" id="QJD29218.1"/>
    </source>
</evidence>
<dbReference type="RefSeq" id="WP_169602510.1">
    <property type="nucleotide sequence ID" value="NZ_CP046565.1"/>
</dbReference>
<dbReference type="SMART" id="SM00834">
    <property type="entry name" value="CxxC_CXXC_SSSS"/>
    <property type="match status" value="1"/>
</dbReference>
<organism evidence="2 3">
    <name type="scientific">Methylococcus geothermalis</name>
    <dbReference type="NCBI Taxonomy" id="2681310"/>
    <lineage>
        <taxon>Bacteria</taxon>
        <taxon>Pseudomonadati</taxon>
        <taxon>Pseudomonadota</taxon>
        <taxon>Gammaproteobacteria</taxon>
        <taxon>Methylococcales</taxon>
        <taxon>Methylococcaceae</taxon>
        <taxon>Methylococcus</taxon>
    </lineage>
</organism>
<reference evidence="3" key="1">
    <citation type="submission" date="2019-12" db="EMBL/GenBank/DDBJ databases">
        <authorList>
            <person name="Awala S.I."/>
            <person name="Rhee S.K."/>
        </authorList>
    </citation>
    <scope>NUCLEOTIDE SEQUENCE [LARGE SCALE GENOMIC DNA]</scope>
    <source>
        <strain evidence="3">IM1</strain>
    </source>
</reference>
<evidence type="ECO:0000313" key="3">
    <source>
        <dbReference type="Proteomes" id="UP000503004"/>
    </source>
</evidence>